<keyword evidence="1" id="KW-0808">Transferase</keyword>
<name>A0ABU4RS84_9GAMM</name>
<organism evidence="1 2">
    <name type="scientific">Gilvimarinus gilvus</name>
    <dbReference type="NCBI Taxonomy" id="3058038"/>
    <lineage>
        <taxon>Bacteria</taxon>
        <taxon>Pseudomonadati</taxon>
        <taxon>Pseudomonadota</taxon>
        <taxon>Gammaproteobacteria</taxon>
        <taxon>Cellvibrionales</taxon>
        <taxon>Cellvibrionaceae</taxon>
        <taxon>Gilvimarinus</taxon>
    </lineage>
</organism>
<protein>
    <submittedName>
        <fullName evidence="1">MJ1255/VC2487 family glycosyltransferase</fullName>
        <ecNumber evidence="1">2.4.-.-</ecNumber>
    </submittedName>
</protein>
<dbReference type="EMBL" id="JAXAFO010000001">
    <property type="protein sequence ID" value="MDX6847754.1"/>
    <property type="molecule type" value="Genomic_DNA"/>
</dbReference>
<gene>
    <name evidence="1" type="ORF">SCD92_00190</name>
</gene>
<dbReference type="InterPro" id="IPR005262">
    <property type="entry name" value="MJ1255-like"/>
</dbReference>
<dbReference type="GO" id="GO:0016757">
    <property type="term" value="F:glycosyltransferase activity"/>
    <property type="evidence" value="ECO:0007669"/>
    <property type="project" value="UniProtKB-KW"/>
</dbReference>
<dbReference type="EC" id="2.4.-.-" evidence="1"/>
<dbReference type="NCBIfam" id="TIGR00661">
    <property type="entry name" value="MJ1255"/>
    <property type="match status" value="1"/>
</dbReference>
<dbReference type="Pfam" id="PF13528">
    <property type="entry name" value="Glyco_trans_1_3"/>
    <property type="match status" value="1"/>
</dbReference>
<reference evidence="1 2" key="1">
    <citation type="submission" date="2023-11" db="EMBL/GenBank/DDBJ databases">
        <title>Gilvimarinus fulvus sp. nov., isolated from the surface of Kelp.</title>
        <authorList>
            <person name="Sun Y.Y."/>
            <person name="Gong Y."/>
            <person name="Du Z.J."/>
        </authorList>
    </citation>
    <scope>NUCLEOTIDE SEQUENCE [LARGE SCALE GENOMIC DNA]</scope>
    <source>
        <strain evidence="1 2">SDUM040013</strain>
    </source>
</reference>
<keyword evidence="1" id="KW-0328">Glycosyltransferase</keyword>
<comment type="caution">
    <text evidence="1">The sequence shown here is derived from an EMBL/GenBank/DDBJ whole genome shotgun (WGS) entry which is preliminary data.</text>
</comment>
<proteinExistence type="predicted"/>
<dbReference type="SUPFAM" id="SSF53756">
    <property type="entry name" value="UDP-Glycosyltransferase/glycogen phosphorylase"/>
    <property type="match status" value="1"/>
</dbReference>
<sequence>MKILYGVQGTGNGHLTRARSMAKAFATLDVQVDWLFSGRAREDFFDMQPFGDFRCYQGMTLQAKKGKVNMPKTIMKSNVLQLRRDALALNAKDYDLIVSDFEPVTAWAARLQGVRSVGISHQCAFLHPIPKKANNVFTDTFMHWFAPIDTAVGVHWHHFDQPLLPPIVEPSSHPNTVQKGKILVYLPFADVDDFLPMLEPLVDHEFYVYHKFTQAEDRGHVHLRPFSREGFQSDLHSAEGVMCSAGFELPSEAITLGKKLLVEPVRKQMEQQSNALALQALGYATTTDKITEKVIRHWLTLPKPAPLHYPNVAQAIAEWMVEDGAQNLPQLSETLWSQVAIDKLDCPELTPAMSQV</sequence>
<dbReference type="RefSeq" id="WP_302724358.1">
    <property type="nucleotide sequence ID" value="NZ_JAULRU010000797.1"/>
</dbReference>
<keyword evidence="2" id="KW-1185">Reference proteome</keyword>
<evidence type="ECO:0000313" key="1">
    <source>
        <dbReference type="EMBL" id="MDX6847754.1"/>
    </source>
</evidence>
<evidence type="ECO:0000313" key="2">
    <source>
        <dbReference type="Proteomes" id="UP001273505"/>
    </source>
</evidence>
<dbReference type="Proteomes" id="UP001273505">
    <property type="component" value="Unassembled WGS sequence"/>
</dbReference>
<accession>A0ABU4RS84</accession>